<evidence type="ECO:0000313" key="7">
    <source>
        <dbReference type="Proteomes" id="UP000245461"/>
    </source>
</evidence>
<dbReference type="RefSeq" id="WP_109904482.1">
    <property type="nucleotide sequence ID" value="NZ_QGLE01000003.1"/>
</dbReference>
<comment type="caution">
    <text evidence="6">The sequence shown here is derived from an EMBL/GenBank/DDBJ whole genome shotgun (WGS) entry which is preliminary data.</text>
</comment>
<feature type="binding site" evidence="4">
    <location>
        <position position="360"/>
    </location>
    <ligand>
        <name>substrate</name>
    </ligand>
</feature>
<feature type="binding site" evidence="4">
    <location>
        <position position="35"/>
    </location>
    <ligand>
        <name>FAD</name>
        <dbReference type="ChEBI" id="CHEBI:57692"/>
    </ligand>
</feature>
<evidence type="ECO:0000256" key="2">
    <source>
        <dbReference type="ARBA" id="ARBA00005995"/>
    </source>
</evidence>
<dbReference type="PANTHER" id="PTHR43563">
    <property type="entry name" value="AMINE OXIDASE"/>
    <property type="match status" value="1"/>
</dbReference>
<dbReference type="SUPFAM" id="SSF54373">
    <property type="entry name" value="FAD-linked reductases, C-terminal domain"/>
    <property type="match status" value="1"/>
</dbReference>
<dbReference type="EMBL" id="QGLE01000003">
    <property type="protein sequence ID" value="PWR24746.1"/>
    <property type="molecule type" value="Genomic_DNA"/>
</dbReference>
<keyword evidence="3" id="KW-0560">Oxidoreductase</keyword>
<dbReference type="Proteomes" id="UP000245461">
    <property type="component" value="Unassembled WGS sequence"/>
</dbReference>
<evidence type="ECO:0000313" key="6">
    <source>
        <dbReference type="EMBL" id="PWR24746.1"/>
    </source>
</evidence>
<dbReference type="PRINTS" id="PR00757">
    <property type="entry name" value="AMINEOXDASEF"/>
</dbReference>
<comment type="similarity">
    <text evidence="2">Belongs to the flavin monoamine oxidase family.</text>
</comment>
<name>A0A317EEP3_9PROT</name>
<evidence type="ECO:0000256" key="1">
    <source>
        <dbReference type="ARBA" id="ARBA00001974"/>
    </source>
</evidence>
<dbReference type="SUPFAM" id="SSF51905">
    <property type="entry name" value="FAD/NAD(P)-binding domain"/>
    <property type="match status" value="1"/>
</dbReference>
<dbReference type="Gene3D" id="1.10.405.10">
    <property type="entry name" value="Guanine Nucleotide Dissociation Inhibitor, domain 1"/>
    <property type="match status" value="1"/>
</dbReference>
<keyword evidence="7" id="KW-1185">Reference proteome</keyword>
<evidence type="ECO:0000256" key="4">
    <source>
        <dbReference type="PIRSR" id="PIRSR601613-1"/>
    </source>
</evidence>
<dbReference type="AlphaFoldDB" id="A0A317EEP3"/>
<dbReference type="OrthoDB" id="9790035at2"/>
<comment type="cofactor">
    <cofactor evidence="1">
        <name>FAD</name>
        <dbReference type="ChEBI" id="CHEBI:57692"/>
    </cofactor>
</comment>
<feature type="binding site" evidence="4">
    <location>
        <begin position="54"/>
        <end position="55"/>
    </location>
    <ligand>
        <name>FAD</name>
        <dbReference type="ChEBI" id="CHEBI:57692"/>
    </ligand>
</feature>
<evidence type="ECO:0000256" key="3">
    <source>
        <dbReference type="ARBA" id="ARBA00023002"/>
    </source>
</evidence>
<dbReference type="GO" id="GO:0016491">
    <property type="term" value="F:oxidoreductase activity"/>
    <property type="evidence" value="ECO:0007669"/>
    <property type="project" value="UniProtKB-KW"/>
</dbReference>
<evidence type="ECO:0000259" key="5">
    <source>
        <dbReference type="Pfam" id="PF01593"/>
    </source>
</evidence>
<dbReference type="InterPro" id="IPR050703">
    <property type="entry name" value="Flavin_MAO"/>
</dbReference>
<organism evidence="6 7">
    <name type="scientific">Zavarzinia aquatilis</name>
    <dbReference type="NCBI Taxonomy" id="2211142"/>
    <lineage>
        <taxon>Bacteria</taxon>
        <taxon>Pseudomonadati</taxon>
        <taxon>Pseudomonadota</taxon>
        <taxon>Alphaproteobacteria</taxon>
        <taxon>Rhodospirillales</taxon>
        <taxon>Zavarziniaceae</taxon>
        <taxon>Zavarzinia</taxon>
    </lineage>
</organism>
<dbReference type="Gene3D" id="3.50.50.60">
    <property type="entry name" value="FAD/NAD(P)-binding domain"/>
    <property type="match status" value="1"/>
</dbReference>
<sequence length="476" mass="50558">MSPDQTGAKAPLHGPELSTKPGDRVDVCVIGAGVSGLRAAQRLTERGLAVHVLEARDRVGGRTMGGLLCGEAVDLGGQWVGPGQTRVLALCDELGLDTYPQYAEGRRLMEIDGRVRGYTGTVPRMSLLGLADAGLAMRSLNRAARSIDPAAPWDAPDAAIWDRITMDQWMRRHLHTRGARSLMKIIARAIYTCEPHEISMLCVLGSIAGAGSIEIQAEVHGEGAQHSRIRGGAFQIAARLADRLAPGALTLNAPVHAVEQSETGVLVRHAGGALTADRLIVALPPALAAGIHFQPALPPARLQLQARMPMGSVIKALVAYERPFWRDRGWSGEAIGEQGPFGPVADATPPGSPHGFLVGFFVGEHGRAFAGLPETARRDAAVRSLCRYFGDEAAMPIGYVDKNWIADPWSQGGYAGFTAPGTLTACGRALRVPRGRIHWAGAETATRWIGYIDGAVAAGERAAEEVAELLPPVPRE</sequence>
<gene>
    <name evidence="6" type="ORF">DKG74_08085</name>
</gene>
<dbReference type="Pfam" id="PF01593">
    <property type="entry name" value="Amino_oxidase"/>
    <property type="match status" value="1"/>
</dbReference>
<dbReference type="InterPro" id="IPR002937">
    <property type="entry name" value="Amino_oxidase"/>
</dbReference>
<feature type="domain" description="Amine oxidase" evidence="5">
    <location>
        <begin position="34"/>
        <end position="466"/>
    </location>
</feature>
<accession>A0A317EEP3</accession>
<protein>
    <recommendedName>
        <fullName evidence="5">Amine oxidase domain-containing protein</fullName>
    </recommendedName>
</protein>
<dbReference type="InterPro" id="IPR036188">
    <property type="entry name" value="FAD/NAD-bd_sf"/>
</dbReference>
<dbReference type="Gene3D" id="3.90.660.10">
    <property type="match status" value="1"/>
</dbReference>
<feature type="binding site" evidence="4">
    <location>
        <position position="255"/>
    </location>
    <ligand>
        <name>FAD</name>
        <dbReference type="ChEBI" id="CHEBI:57692"/>
    </ligand>
</feature>
<dbReference type="InterPro" id="IPR001613">
    <property type="entry name" value="Flavin_amine_oxidase"/>
</dbReference>
<reference evidence="6 7" key="1">
    <citation type="submission" date="2018-05" db="EMBL/GenBank/DDBJ databases">
        <title>Zavarzinia sp. HR-AS.</title>
        <authorList>
            <person name="Lee Y."/>
            <person name="Jeon C.O."/>
        </authorList>
    </citation>
    <scope>NUCLEOTIDE SEQUENCE [LARGE SCALE GENOMIC DNA]</scope>
    <source>
        <strain evidence="6 7">HR-AS</strain>
    </source>
</reference>
<feature type="binding site" evidence="4">
    <location>
        <position position="443"/>
    </location>
    <ligand>
        <name>FAD</name>
        <dbReference type="ChEBI" id="CHEBI:57692"/>
    </ligand>
</feature>
<proteinExistence type="inferred from homology"/>
<dbReference type="PANTHER" id="PTHR43563:SF1">
    <property type="entry name" value="AMINE OXIDASE [FLAVIN-CONTAINING] B"/>
    <property type="match status" value="1"/>
</dbReference>